<dbReference type="InterPro" id="IPR013424">
    <property type="entry name" value="Ice-binding_C"/>
</dbReference>
<dbReference type="Proteomes" id="UP001225316">
    <property type="component" value="Unassembled WGS sequence"/>
</dbReference>
<evidence type="ECO:0000259" key="2">
    <source>
        <dbReference type="Pfam" id="PF07589"/>
    </source>
</evidence>
<dbReference type="Pfam" id="PF07589">
    <property type="entry name" value="PEP-CTERM"/>
    <property type="match status" value="1"/>
</dbReference>
<dbReference type="EMBL" id="JARXHW010000014">
    <property type="protein sequence ID" value="MDQ8207423.1"/>
    <property type="molecule type" value="Genomic_DNA"/>
</dbReference>
<dbReference type="InterPro" id="IPR013320">
    <property type="entry name" value="ConA-like_dom_sf"/>
</dbReference>
<accession>A0ABU1ATN0</accession>
<evidence type="ECO:0000313" key="3">
    <source>
        <dbReference type="EMBL" id="MDQ8207423.1"/>
    </source>
</evidence>
<organism evidence="3 4">
    <name type="scientific">Thalassobacterium maritimum</name>
    <dbReference type="NCBI Taxonomy" id="3041265"/>
    <lineage>
        <taxon>Bacteria</taxon>
        <taxon>Pseudomonadati</taxon>
        <taxon>Verrucomicrobiota</taxon>
        <taxon>Opitutia</taxon>
        <taxon>Puniceicoccales</taxon>
        <taxon>Coraliomargaritaceae</taxon>
        <taxon>Thalassobacterium</taxon>
    </lineage>
</organism>
<feature type="chain" id="PRO_5047257760" evidence="1">
    <location>
        <begin position="21"/>
        <end position="258"/>
    </location>
</feature>
<dbReference type="SUPFAM" id="SSF49899">
    <property type="entry name" value="Concanavalin A-like lectins/glucanases"/>
    <property type="match status" value="1"/>
</dbReference>
<name>A0ABU1ATN0_9BACT</name>
<keyword evidence="1" id="KW-0732">Signal</keyword>
<gene>
    <name evidence="3" type="ORF">QEH52_07880</name>
</gene>
<feature type="signal peptide" evidence="1">
    <location>
        <begin position="1"/>
        <end position="20"/>
    </location>
</feature>
<feature type="domain" description="Ice-binding protein C-terminal" evidence="2">
    <location>
        <begin position="234"/>
        <end position="257"/>
    </location>
</feature>
<dbReference type="RefSeq" id="WP_308949561.1">
    <property type="nucleotide sequence ID" value="NZ_JARXHW010000014.1"/>
</dbReference>
<reference evidence="3 4" key="1">
    <citation type="submission" date="2023-04" db="EMBL/GenBank/DDBJ databases">
        <title>A novel bacteria isolated from coastal sediment.</title>
        <authorList>
            <person name="Liu X.-J."/>
            <person name="Du Z.-J."/>
        </authorList>
    </citation>
    <scope>NUCLEOTIDE SEQUENCE [LARGE SCALE GENOMIC DNA]</scope>
    <source>
        <strain evidence="3 4">SDUM461003</strain>
    </source>
</reference>
<proteinExistence type="predicted"/>
<protein>
    <submittedName>
        <fullName evidence="3">PEP-CTERM sorting domain-containing protein</fullName>
    </submittedName>
</protein>
<keyword evidence="4" id="KW-1185">Reference proteome</keyword>
<evidence type="ECO:0000256" key="1">
    <source>
        <dbReference type="SAM" id="SignalP"/>
    </source>
</evidence>
<sequence length="258" mass="26834">MKTTTLCAFGSVILMQVASASLVGSWAFDGDLTNRVLGGSALTTVSDSGSAIVESYDSAMIGGETATVANLARLGYNVTSGSGEQWLVMTNDASAPTSAWSLMMDINFDQGFAGNYTSLFQTDTGNAGDGDSFIHSANGIGVSGDYAGTVAASEWNRITITFDDSQLSYYINGSLVNQVTSTADRFNVGSSLLILVDNGAETSEALLNNLAFWDHTLSEVEVSGFGGASADAIVPEPSAYAMLIGLAALGFSMIRRRS</sequence>
<evidence type="ECO:0000313" key="4">
    <source>
        <dbReference type="Proteomes" id="UP001225316"/>
    </source>
</evidence>
<dbReference type="Pfam" id="PF13385">
    <property type="entry name" value="Laminin_G_3"/>
    <property type="match status" value="1"/>
</dbReference>
<dbReference type="NCBIfam" id="TIGR02595">
    <property type="entry name" value="PEP_CTERM"/>
    <property type="match status" value="1"/>
</dbReference>
<dbReference type="Gene3D" id="2.60.120.200">
    <property type="match status" value="1"/>
</dbReference>
<comment type="caution">
    <text evidence="3">The sequence shown here is derived from an EMBL/GenBank/DDBJ whole genome shotgun (WGS) entry which is preliminary data.</text>
</comment>